<name>A0A1M7D5L1_XYLRU</name>
<evidence type="ECO:0000313" key="2">
    <source>
        <dbReference type="EMBL" id="SHL74479.1"/>
    </source>
</evidence>
<evidence type="ECO:0000256" key="1">
    <source>
        <dbReference type="SAM" id="Coils"/>
    </source>
</evidence>
<dbReference type="AlphaFoldDB" id="A0A1M7D5L1"/>
<reference evidence="2 3" key="1">
    <citation type="submission" date="2016-11" db="EMBL/GenBank/DDBJ databases">
        <authorList>
            <person name="Jaros S."/>
            <person name="Januszkiewicz K."/>
            <person name="Wedrychowicz H."/>
        </authorList>
    </citation>
    <scope>NUCLEOTIDE SEQUENCE [LARGE SCALE GENOMIC DNA]</scope>
    <source>
        <strain evidence="2 3">BPI-34</strain>
    </source>
</reference>
<dbReference type="InterPro" id="IPR018573">
    <property type="entry name" value="Restrct_endonuc_II_AlwI"/>
</dbReference>
<protein>
    <submittedName>
        <fullName evidence="2">AlwI restriction endonuclease</fullName>
    </submittedName>
</protein>
<keyword evidence="2" id="KW-0255">Endonuclease</keyword>
<gene>
    <name evidence="2" type="ORF">SAMN04488494_0628</name>
</gene>
<sequence>MASKTVRSRPIQGQALFFITSPRTPFKAIPEIKLWNEKLHGQTWDKNTQLRFYELLREESFFEGNEAKDKAFAGRDRINRLPKALGFVRLPIIGLTSVGREFIETNNKEEILLRQMLKLQYPSPYHPLGKNATDYYVKPYLELFRLIRDLGELAFDELHIFAMQLVNYQRYDTILSKIKRYREECAAHKGKLKLFKKELFYREASIIYAQEIERGALQIRENGKKTKTKEEYLETKISNLRDYADAAVRNLRSTGLVHASAIGKTLSILPERQGDVDYFLRTIPREPCFVKDQERYEEYLWNPSIPKLLSDNESAIINELKQKFNYDVDKSLSLNRLKDVLNQKREERRNEKIEEQVKVLKSYKDYEQIEETFKTMHQSYDEPLFFEWNTWRAMTMLDGGEIKANLKFDDSGMPMSTAMGNMADIECDYGDFDVIVEVTTSSGKTQFKMEGEPVPRHIGIHKEKHQKPTYCFFIAPTISTSTIGHFYSLFVSNIVEYGGKCNIIPMTLDTFRVMLKKAVEAPNKPTPQDIRKLFEKSQAYAKECIMNDATDRDWYDRITETVNNWLAIQ</sequence>
<dbReference type="OrthoDB" id="5314016at2"/>
<dbReference type="Pfam" id="PF09491">
    <property type="entry name" value="RE_AlwI"/>
    <property type="match status" value="1"/>
</dbReference>
<dbReference type="RefSeq" id="WP_073042702.1">
    <property type="nucleotide sequence ID" value="NZ_FRCJ01000001.1"/>
</dbReference>
<dbReference type="Proteomes" id="UP000184280">
    <property type="component" value="Unassembled WGS sequence"/>
</dbReference>
<dbReference type="CDD" id="cd22316">
    <property type="entry name" value="BspD6I-like"/>
    <property type="match status" value="1"/>
</dbReference>
<dbReference type="EMBL" id="FRCJ01000001">
    <property type="protein sequence ID" value="SHL74479.1"/>
    <property type="molecule type" value="Genomic_DNA"/>
</dbReference>
<keyword evidence="2" id="KW-0540">Nuclease</keyword>
<proteinExistence type="predicted"/>
<accession>A0A1M7D5L1</accession>
<keyword evidence="1" id="KW-0175">Coiled coil</keyword>
<keyword evidence="2" id="KW-0378">Hydrolase</keyword>
<organism evidence="2 3">
    <name type="scientific">Xylanibacter ruminicola</name>
    <name type="common">Prevotella ruminicola</name>
    <dbReference type="NCBI Taxonomy" id="839"/>
    <lineage>
        <taxon>Bacteria</taxon>
        <taxon>Pseudomonadati</taxon>
        <taxon>Bacteroidota</taxon>
        <taxon>Bacteroidia</taxon>
        <taxon>Bacteroidales</taxon>
        <taxon>Prevotellaceae</taxon>
        <taxon>Xylanibacter</taxon>
    </lineage>
</organism>
<evidence type="ECO:0000313" key="3">
    <source>
        <dbReference type="Proteomes" id="UP000184280"/>
    </source>
</evidence>
<dbReference type="GO" id="GO:0004519">
    <property type="term" value="F:endonuclease activity"/>
    <property type="evidence" value="ECO:0007669"/>
    <property type="project" value="UniProtKB-KW"/>
</dbReference>
<dbReference type="Gene3D" id="3.40.91.50">
    <property type="match status" value="1"/>
</dbReference>
<feature type="coiled-coil region" evidence="1">
    <location>
        <begin position="334"/>
        <end position="363"/>
    </location>
</feature>